<feature type="domain" description="Cadherin-like" evidence="4">
    <location>
        <begin position="511"/>
        <end position="603"/>
    </location>
</feature>
<dbReference type="Gene3D" id="2.60.40.3440">
    <property type="match status" value="2"/>
</dbReference>
<dbReference type="InterPro" id="IPR040853">
    <property type="entry name" value="RapA2_cadherin-like"/>
</dbReference>
<dbReference type="RefSeq" id="WP_074924032.1">
    <property type="nucleotide sequence ID" value="NZ_CP141274.1"/>
</dbReference>
<dbReference type="PRINTS" id="PR00313">
    <property type="entry name" value="CABNDNGRPT"/>
</dbReference>
<dbReference type="Pfam" id="PF17803">
    <property type="entry name" value="Cadherin_4"/>
    <property type="match status" value="1"/>
</dbReference>
<dbReference type="InterPro" id="IPR051561">
    <property type="entry name" value="FRAS1_ECM"/>
</dbReference>
<dbReference type="NCBIfam" id="NF012211">
    <property type="entry name" value="tand_rpt_95"/>
    <property type="match status" value="3"/>
</dbReference>
<name>A0A1H3UA93_9BURK</name>
<accession>A0A1H3UA93</accession>
<organism evidence="5 6">
    <name type="scientific">Delftia lacustris</name>
    <dbReference type="NCBI Taxonomy" id="558537"/>
    <lineage>
        <taxon>Bacteria</taxon>
        <taxon>Pseudomonadati</taxon>
        <taxon>Pseudomonadota</taxon>
        <taxon>Betaproteobacteria</taxon>
        <taxon>Burkholderiales</taxon>
        <taxon>Comamonadaceae</taxon>
        <taxon>Delftia</taxon>
    </lineage>
</organism>
<evidence type="ECO:0000256" key="2">
    <source>
        <dbReference type="SAM" id="SignalP"/>
    </source>
</evidence>
<dbReference type="SUPFAM" id="SSF51120">
    <property type="entry name" value="beta-Roll"/>
    <property type="match status" value="1"/>
</dbReference>
<dbReference type="NCBIfam" id="TIGR03661">
    <property type="entry name" value="T1SS_VCA0849"/>
    <property type="match status" value="1"/>
</dbReference>
<dbReference type="GO" id="GO:0005509">
    <property type="term" value="F:calcium ion binding"/>
    <property type="evidence" value="ECO:0007669"/>
    <property type="project" value="InterPro"/>
</dbReference>
<feature type="chain" id="PRO_5010367546" evidence="2">
    <location>
        <begin position="33"/>
        <end position="952"/>
    </location>
</feature>
<keyword evidence="1" id="KW-0812">Transmembrane</keyword>
<feature type="domain" description="RapA2 cadherin-like" evidence="3">
    <location>
        <begin position="218"/>
        <end position="285"/>
    </location>
</feature>
<dbReference type="Pfam" id="PF17892">
    <property type="entry name" value="Cadherin_5"/>
    <property type="match status" value="1"/>
</dbReference>
<evidence type="ECO:0000259" key="3">
    <source>
        <dbReference type="Pfam" id="PF17803"/>
    </source>
</evidence>
<dbReference type="GO" id="GO:0009653">
    <property type="term" value="P:anatomical structure morphogenesis"/>
    <property type="evidence" value="ECO:0007669"/>
    <property type="project" value="TreeGrafter"/>
</dbReference>
<keyword evidence="2" id="KW-0732">Signal</keyword>
<keyword evidence="1" id="KW-1133">Transmembrane helix</keyword>
<evidence type="ECO:0000256" key="1">
    <source>
        <dbReference type="SAM" id="Phobius"/>
    </source>
</evidence>
<evidence type="ECO:0000259" key="4">
    <source>
        <dbReference type="Pfam" id="PF17892"/>
    </source>
</evidence>
<dbReference type="InterPro" id="IPR041690">
    <property type="entry name" value="Cadherin_5"/>
</dbReference>
<dbReference type="Gene3D" id="2.60.40.2810">
    <property type="match status" value="1"/>
</dbReference>
<dbReference type="Gene3D" id="2.150.10.10">
    <property type="entry name" value="Serralysin-like metalloprotease, C-terminal"/>
    <property type="match status" value="1"/>
</dbReference>
<feature type="transmembrane region" description="Helical" evidence="1">
    <location>
        <begin position="53"/>
        <end position="71"/>
    </location>
</feature>
<dbReference type="PANTHER" id="PTHR45739">
    <property type="entry name" value="MATRIX PROTEIN, PUTATIVE-RELATED"/>
    <property type="match status" value="1"/>
</dbReference>
<feature type="transmembrane region" description="Helical" evidence="1">
    <location>
        <begin position="83"/>
        <end position="100"/>
    </location>
</feature>
<dbReference type="NCBIfam" id="NF033207">
    <property type="entry name" value="midcut_by_XrtH"/>
    <property type="match status" value="1"/>
</dbReference>
<dbReference type="PROSITE" id="PS00330">
    <property type="entry name" value="HEMOLYSIN_CALCIUM"/>
    <property type="match status" value="2"/>
</dbReference>
<dbReference type="AlphaFoldDB" id="A0A1H3UA93"/>
<dbReference type="InterPro" id="IPR011049">
    <property type="entry name" value="Serralysin-like_metalloprot_C"/>
</dbReference>
<dbReference type="InterPro" id="IPR019960">
    <property type="entry name" value="T1SS_VCA0849"/>
</dbReference>
<keyword evidence="1" id="KW-0472">Membrane</keyword>
<dbReference type="GeneID" id="94691594"/>
<evidence type="ECO:0000313" key="6">
    <source>
        <dbReference type="Proteomes" id="UP000183417"/>
    </source>
</evidence>
<dbReference type="PANTHER" id="PTHR45739:SF8">
    <property type="entry name" value="FRAS1-RELATED EXTRACELLULAR MATRIX PROTEIN 1"/>
    <property type="match status" value="1"/>
</dbReference>
<dbReference type="EMBL" id="FNPE01000039">
    <property type="protein sequence ID" value="SDZ58499.1"/>
    <property type="molecule type" value="Genomic_DNA"/>
</dbReference>
<dbReference type="InterPro" id="IPR001343">
    <property type="entry name" value="Hemolysn_Ca-bd"/>
</dbReference>
<dbReference type="Proteomes" id="UP000183417">
    <property type="component" value="Unassembled WGS sequence"/>
</dbReference>
<feature type="signal peptide" evidence="2">
    <location>
        <begin position="1"/>
        <end position="32"/>
    </location>
</feature>
<proteinExistence type="predicted"/>
<sequence>MLQLFQFLARGTGLAQALGALAVACAVPAAQAQSITAAPLAAVAPAAIPVDHPGALALLALALGACLVRGVQKGRISLVGLRAWAMGGAVVMTAATAVWGERVQAQIQELQEAFNQAAGETLTVPVQTTAVGADGAPQGFLPVVYRNQTSLRLKITGITDPVWNTCFPLGVPGTIPTTAARPGSACAVGATLEAGGSCWVDVAQLCANAAAAAHGSHPSVLAPDSVQVDTAGQRTGNVLSNDSDADGVLVVASFTYEGQTVAAGSSRNVAGRGTFALQADGSFTFQADANYSGGHPLGIGYTVQTGASSTLSVFVNRVPVAGNDTATTDADTSVTIAVRGNDSDADGDSLTVSGITQGAHGSVVVDAVTGNPVYTPNANFTGSDSFTYTIGDGRGGSATASVSVTVAAAPSGNQPPVSVSDAIVVAEGAVATVLASGATSVLANDTDPDGNPLVAVLVTGPANGALTLSGNGTFTYIHNGSETVSDSFAYRASDGLALGNIVTVSITVTSVNDAPVAVADQWMVATDIPRSIGFATLLANDTDADGDSLTITLAHSPINGSLASQAGGVLFTPAAGYEGPASFLYDVSDGRGGTSIGTVNLSVGAASASSVVVLKSLLGIAHGTGGTSVRFPITTKLVDTDGSETLSIRISGLPTNLSFNAGTNLGGGVWQFTEADLPNLILNLPGSYTTNATNLTVQVTATEVSGGFTASTSTVVTLKASYTTVDITTTESGNHTGNSANEYITGGNGANTINAGSGNNIVFGGAGDDNLSADSGSDVLMGGSGNDTLNAGSGTDRLIGGSGDDLLIGGDAGENFVDVFVWLLGDQGAAGTPALDRIQNFSTAAAGTNGAGGDVLDLRDLLQGESAGPSNAAGNLANYLHFEITGGDTWVHVSHTGGFGADSHAVGASYSASAETQQIILEGVNLQTLYSGAATDQQIITQLLNNSKLIVD</sequence>
<evidence type="ECO:0000313" key="5">
    <source>
        <dbReference type="EMBL" id="SDZ58499.1"/>
    </source>
</evidence>
<gene>
    <name evidence="5" type="ORF">SAMN05421547_13920</name>
</gene>
<protein>
    <submittedName>
        <fullName evidence="5">Type I secretion C-terminal target domain (VC_A0849 subclass)</fullName>
    </submittedName>
</protein>
<dbReference type="InterPro" id="IPR018511">
    <property type="entry name" value="Hemolysin-typ_Ca-bd_CS"/>
</dbReference>
<dbReference type="Pfam" id="PF17963">
    <property type="entry name" value="Big_9"/>
    <property type="match status" value="2"/>
</dbReference>
<dbReference type="Pfam" id="PF00353">
    <property type="entry name" value="HemolysinCabind"/>
    <property type="match status" value="2"/>
</dbReference>
<dbReference type="Gene3D" id="2.60.40.1200">
    <property type="match status" value="1"/>
</dbReference>
<reference evidence="5 6" key="1">
    <citation type="submission" date="2016-10" db="EMBL/GenBank/DDBJ databases">
        <authorList>
            <person name="de Groot N.N."/>
        </authorList>
    </citation>
    <scope>NUCLEOTIDE SEQUENCE [LARGE SCALE GENOMIC DNA]</scope>
    <source>
        <strain evidence="5 6">LMG 24775</strain>
    </source>
</reference>